<proteinExistence type="predicted"/>
<evidence type="ECO:0000313" key="2">
    <source>
        <dbReference type="EMBL" id="MBB4923206.1"/>
    </source>
</evidence>
<accession>A0A7W7VUD1</accession>
<evidence type="ECO:0000256" key="1">
    <source>
        <dbReference type="SAM" id="MobiDB-lite"/>
    </source>
</evidence>
<dbReference type="AlphaFoldDB" id="A0A7W7VUD1"/>
<sequence length="126" mass="12913">MQQIPVDVARLGTMTCIVAPEARLANRETGEVKTNRDGVPVYTVGVAVRQDGRRASIIEISVNGEPAGIAEGVRVAVTGLVAFSWAMGDRHGMSFRADSITPAPPASVPPASASAAASASRKGGEA</sequence>
<protein>
    <recommendedName>
        <fullName evidence="4">Regulatory protein</fullName>
    </recommendedName>
</protein>
<reference evidence="2 3" key="1">
    <citation type="submission" date="2020-08" db="EMBL/GenBank/DDBJ databases">
        <title>Sequencing the genomes of 1000 actinobacteria strains.</title>
        <authorList>
            <person name="Klenk H.-P."/>
        </authorList>
    </citation>
    <scope>NUCLEOTIDE SEQUENCE [LARGE SCALE GENOMIC DNA]</scope>
    <source>
        <strain evidence="2 3">DSM 41654</strain>
    </source>
</reference>
<name>A0A7W7VUD1_KITKI</name>
<feature type="compositionally biased region" description="Low complexity" evidence="1">
    <location>
        <begin position="109"/>
        <end position="120"/>
    </location>
</feature>
<dbReference type="RefSeq" id="WP_184935256.1">
    <property type="nucleotide sequence ID" value="NZ_JACHJV010000001.1"/>
</dbReference>
<feature type="region of interest" description="Disordered" evidence="1">
    <location>
        <begin position="94"/>
        <end position="126"/>
    </location>
</feature>
<evidence type="ECO:0008006" key="4">
    <source>
        <dbReference type="Google" id="ProtNLM"/>
    </source>
</evidence>
<dbReference type="EMBL" id="JACHJV010000001">
    <property type="protein sequence ID" value="MBB4923206.1"/>
    <property type="molecule type" value="Genomic_DNA"/>
</dbReference>
<organism evidence="2 3">
    <name type="scientific">Kitasatospora kifunensis</name>
    <name type="common">Streptomyces kifunensis</name>
    <dbReference type="NCBI Taxonomy" id="58351"/>
    <lineage>
        <taxon>Bacteria</taxon>
        <taxon>Bacillati</taxon>
        <taxon>Actinomycetota</taxon>
        <taxon>Actinomycetes</taxon>
        <taxon>Kitasatosporales</taxon>
        <taxon>Streptomycetaceae</taxon>
        <taxon>Kitasatospora</taxon>
    </lineage>
</organism>
<evidence type="ECO:0000313" key="3">
    <source>
        <dbReference type="Proteomes" id="UP000540506"/>
    </source>
</evidence>
<dbReference type="Proteomes" id="UP000540506">
    <property type="component" value="Unassembled WGS sequence"/>
</dbReference>
<comment type="caution">
    <text evidence="2">The sequence shown here is derived from an EMBL/GenBank/DDBJ whole genome shotgun (WGS) entry which is preliminary data.</text>
</comment>
<gene>
    <name evidence="2" type="ORF">FHR34_002199</name>
</gene>
<keyword evidence="3" id="KW-1185">Reference proteome</keyword>